<evidence type="ECO:0000313" key="8">
    <source>
        <dbReference type="Proteomes" id="UP000053259"/>
    </source>
</evidence>
<evidence type="ECO:0008006" key="9">
    <source>
        <dbReference type="Google" id="ProtNLM"/>
    </source>
</evidence>
<evidence type="ECO:0000256" key="3">
    <source>
        <dbReference type="ARBA" id="ARBA00022692"/>
    </source>
</evidence>
<keyword evidence="3 6" id="KW-0812">Transmembrane</keyword>
<organism evidence="7 8">
    <name type="scientific">Verruconis gallopava</name>
    <dbReference type="NCBI Taxonomy" id="253628"/>
    <lineage>
        <taxon>Eukaryota</taxon>
        <taxon>Fungi</taxon>
        <taxon>Dikarya</taxon>
        <taxon>Ascomycota</taxon>
        <taxon>Pezizomycotina</taxon>
        <taxon>Dothideomycetes</taxon>
        <taxon>Pleosporomycetidae</taxon>
        <taxon>Venturiales</taxon>
        <taxon>Sympoventuriaceae</taxon>
        <taxon>Verruconis</taxon>
    </lineage>
</organism>
<dbReference type="InterPro" id="IPR053791">
    <property type="entry name" value="MFS_Tri12-like"/>
</dbReference>
<name>A0A0D2AT42_9PEZI</name>
<dbReference type="Pfam" id="PF06609">
    <property type="entry name" value="TRI12"/>
    <property type="match status" value="2"/>
</dbReference>
<comment type="subcellular location">
    <subcellularLocation>
        <location evidence="1">Membrane</location>
        <topology evidence="1">Multi-pass membrane protein</topology>
    </subcellularLocation>
</comment>
<dbReference type="GO" id="GO:0005886">
    <property type="term" value="C:plasma membrane"/>
    <property type="evidence" value="ECO:0007669"/>
    <property type="project" value="TreeGrafter"/>
</dbReference>
<keyword evidence="8" id="KW-1185">Reference proteome</keyword>
<sequence length="582" mass="62608">MGQPEDYDEKETANSVRHESLAAPVEEDCIAPEAIGTDNLPDGYFTSWKFIGTILGVSLMNISLYVSYVMPVNFLSIINADIGPDPKYVLIPITKTLGRGVGVLLVGRLGDIFGRRWFLIGGQTLGVIGAAIGATAQSINVLIGSTAFIGIAGAVQLTFFVVVQVLVPNKHRGLWVGIQFILSFPFACFGPIMARSLVLHTAIGWRWCYYLDYGLLRKGQPLSRELRRLDYIGLTLYCGGLIVLLLGITWGGSVHLWTSGKVIGNLVGGFVSIVLFGIYETFLPFKNVHPLIPVKVFRSKDFLALCGTGSVATMTYYSMNLLWPTMVTALFTTDIILVGWYSCVLGGGVALGQIFASVTMRLFGRPLKVHWQIRLAAIGMAAFVASMASVTASRLNLALVLMSLASFSVGYVELISLVLVPFTAPPGDIGLASGFQSTVRGNMGTIATAIYSTVLANRNAVNIPKEVASAVIRAGLAAKDVPSAVAAAELGTPSAFAKIPDLIPTIRAAIVEATKVAKAQSFRYMFLITISFSVPAVLGSFFVGNMDGHLNNEVARKLQGIGDRKKDRRKCRFCSISTLSRL</sequence>
<dbReference type="CDD" id="cd06179">
    <property type="entry name" value="MFS_TRI12_like"/>
    <property type="match status" value="1"/>
</dbReference>
<feature type="transmembrane region" description="Helical" evidence="6">
    <location>
        <begin position="117"/>
        <end position="136"/>
    </location>
</feature>
<feature type="transmembrane region" description="Helical" evidence="6">
    <location>
        <begin position="174"/>
        <end position="192"/>
    </location>
</feature>
<dbReference type="GO" id="GO:0022857">
    <property type="term" value="F:transmembrane transporter activity"/>
    <property type="evidence" value="ECO:0007669"/>
    <property type="project" value="InterPro"/>
</dbReference>
<evidence type="ECO:0000256" key="5">
    <source>
        <dbReference type="ARBA" id="ARBA00023136"/>
    </source>
</evidence>
<dbReference type="HOGENOM" id="CLU_000960_25_2_1"/>
<dbReference type="PANTHER" id="PTHR23501">
    <property type="entry name" value="MAJOR FACILITATOR SUPERFAMILY"/>
    <property type="match status" value="1"/>
</dbReference>
<dbReference type="AlphaFoldDB" id="A0A0D2AT42"/>
<dbReference type="GeneID" id="27314438"/>
<reference evidence="7 8" key="1">
    <citation type="submission" date="2015-01" db="EMBL/GenBank/DDBJ databases">
        <title>The Genome Sequence of Ochroconis gallopava CBS43764.</title>
        <authorList>
            <consortium name="The Broad Institute Genomics Platform"/>
            <person name="Cuomo C."/>
            <person name="de Hoog S."/>
            <person name="Gorbushina A."/>
            <person name="Stielow B."/>
            <person name="Teixiera M."/>
            <person name="Abouelleil A."/>
            <person name="Chapman S.B."/>
            <person name="Priest M."/>
            <person name="Young S.K."/>
            <person name="Wortman J."/>
            <person name="Nusbaum C."/>
            <person name="Birren B."/>
        </authorList>
    </citation>
    <scope>NUCLEOTIDE SEQUENCE [LARGE SCALE GENOMIC DNA]</scope>
    <source>
        <strain evidence="7 8">CBS 43764</strain>
    </source>
</reference>
<feature type="transmembrane region" description="Helical" evidence="6">
    <location>
        <begin position="302"/>
        <end position="319"/>
    </location>
</feature>
<dbReference type="EMBL" id="KN847550">
    <property type="protein sequence ID" value="KIW02319.1"/>
    <property type="molecule type" value="Genomic_DNA"/>
</dbReference>
<accession>A0A0D2AT42</accession>
<dbReference type="Proteomes" id="UP000053259">
    <property type="component" value="Unassembled WGS sequence"/>
</dbReference>
<dbReference type="RefSeq" id="XP_016212188.1">
    <property type="nucleotide sequence ID" value="XM_016360106.1"/>
</dbReference>
<feature type="transmembrane region" description="Helical" evidence="6">
    <location>
        <begin position="228"/>
        <end position="250"/>
    </location>
</feature>
<evidence type="ECO:0000256" key="1">
    <source>
        <dbReference type="ARBA" id="ARBA00004141"/>
    </source>
</evidence>
<evidence type="ECO:0000313" key="7">
    <source>
        <dbReference type="EMBL" id="KIW02319.1"/>
    </source>
</evidence>
<feature type="transmembrane region" description="Helical" evidence="6">
    <location>
        <begin position="524"/>
        <end position="543"/>
    </location>
</feature>
<keyword evidence="2" id="KW-0813">Transport</keyword>
<dbReference type="Gene3D" id="1.20.1250.20">
    <property type="entry name" value="MFS general substrate transporter like domains"/>
    <property type="match status" value="1"/>
</dbReference>
<feature type="transmembrane region" description="Helical" evidence="6">
    <location>
        <begin position="50"/>
        <end position="70"/>
    </location>
</feature>
<feature type="transmembrane region" description="Helical" evidence="6">
    <location>
        <begin position="375"/>
        <end position="392"/>
    </location>
</feature>
<gene>
    <name evidence="7" type="ORF">PV09_06465</name>
</gene>
<dbReference type="InterPro" id="IPR036259">
    <property type="entry name" value="MFS_trans_sf"/>
</dbReference>
<keyword evidence="4 6" id="KW-1133">Transmembrane helix</keyword>
<protein>
    <recommendedName>
        <fullName evidence="9">Major facilitator superfamily (MFS) profile domain-containing protein</fullName>
    </recommendedName>
</protein>
<evidence type="ECO:0000256" key="4">
    <source>
        <dbReference type="ARBA" id="ARBA00022989"/>
    </source>
</evidence>
<dbReference type="SUPFAM" id="SSF103473">
    <property type="entry name" value="MFS general substrate transporter"/>
    <property type="match status" value="2"/>
</dbReference>
<dbReference type="PANTHER" id="PTHR23501:SF109">
    <property type="entry name" value="MAJOR FACILITATOR SUPERFAMILY (MFS) PROFILE DOMAIN-CONTAINING PROTEIN-RELATED"/>
    <property type="match status" value="1"/>
</dbReference>
<dbReference type="OrthoDB" id="4161376at2759"/>
<evidence type="ECO:0000256" key="2">
    <source>
        <dbReference type="ARBA" id="ARBA00022448"/>
    </source>
</evidence>
<keyword evidence="5 6" id="KW-0472">Membrane</keyword>
<dbReference type="InterPro" id="IPR010573">
    <property type="entry name" value="MFS_Str1/Tri12-like"/>
</dbReference>
<feature type="transmembrane region" description="Helical" evidence="6">
    <location>
        <begin position="262"/>
        <end position="282"/>
    </location>
</feature>
<proteinExistence type="predicted"/>
<feature type="transmembrane region" description="Helical" evidence="6">
    <location>
        <begin position="339"/>
        <end position="363"/>
    </location>
</feature>
<feature type="transmembrane region" description="Helical" evidence="6">
    <location>
        <begin position="398"/>
        <end position="420"/>
    </location>
</feature>
<dbReference type="VEuPathDB" id="FungiDB:PV09_06465"/>
<dbReference type="InParanoid" id="A0A0D2AT42"/>
<evidence type="ECO:0000256" key="6">
    <source>
        <dbReference type="SAM" id="Phobius"/>
    </source>
</evidence>
<feature type="transmembrane region" description="Helical" evidence="6">
    <location>
        <begin position="142"/>
        <end position="167"/>
    </location>
</feature>